<reference evidence="1" key="1">
    <citation type="journal article" date="2014" name="Int. J. Syst. Evol. Microbiol.">
        <title>Complete genome of a new Firmicutes species belonging to the dominant human colonic microbiota ('Ruminococcus bicirculans') reveals two chromosomes and a selective capacity to utilize plant glucans.</title>
        <authorList>
            <consortium name="NISC Comparative Sequencing Program"/>
            <person name="Wegmann U."/>
            <person name="Louis P."/>
            <person name="Goesmann A."/>
            <person name="Henrissat B."/>
            <person name="Duncan S.H."/>
            <person name="Flint H.J."/>
        </authorList>
    </citation>
    <scope>NUCLEOTIDE SEQUENCE</scope>
    <source>
        <strain evidence="1">CECT 8869</strain>
    </source>
</reference>
<dbReference type="Pfam" id="PF17132">
    <property type="entry name" value="Glyco_hydro_106"/>
    <property type="match status" value="3"/>
</dbReference>
<dbReference type="InterPro" id="IPR008979">
    <property type="entry name" value="Galactose-bd-like_sf"/>
</dbReference>
<dbReference type="GO" id="GO:0016787">
    <property type="term" value="F:hydrolase activity"/>
    <property type="evidence" value="ECO:0007669"/>
    <property type="project" value="UniProtKB-KW"/>
</dbReference>
<sequence length="940" mass="105974">MFVNDVILGAMEFSLIRIKKIVSNCCCLLLCATAVLHGQNQHKNGPSNAKESRVFTENIDSKIPTNTTKPWTRWWWMGSAVDEQNIKASLISFSKVGLGGVEITPIYGVEGEDANNVPFLSEQWLALLDYTIKTADSLGLQVDMNLGTGWPYGGPQIDLEHAATRLVVDSVQLKKGQRFTGNLTPQNVKDTLGAKIAVVMAFGKDGSVVDLTSNLQNNSLKWKAKKTDYTLYTVFTGKTGQKVKRAAPGGEGYTVDHYSNKAFEQYVTRFNAALKSNGKGLRAIFNDSYEVYGTDFTPDFFEQFERLRGYDLKPHLQELFATSDTEMANRIKSDYRETLSDLLLTEFDEPWTEWANQHGYTSRLQAHGSPGNLIDYYASADIPECETFGSMPYDIKGFRREKEDIREGDADPVMLKFSSSAAHIAGKPLVSSETFTWLRDHFKTALSQTKPEAEDLLLNGVNHIFLHGSTYSPKRAVWPGWKFYASVNFNENNTIWEDAPALFSYIENCQKLLQSGKPDNEILLYWPIHDVWDDYLKGQRFFQFKIHSLDEWLHGTKFYGLATDLAQQGYATDFISDRFIEDLSYENGSLQTQGVAYKSLVVPDADKMPLATFKKLVELKKQGAQIIFQGLPESVPGFAEYMEKNNALSQLKTENTLVLQPQNSIGKALRDKGLYPETIVETGLKFIRRDLNGEKIYYLVNHTANAISGTFTIQTEAEKVILYDPLSQKEGVGISEIQNGTTLVKLHIPSGGSLFLKTAQSSSKESWEYLKESETSHVLNAEWKIDFIKGGPSLPESATLNELNSWTELGEDASYFSGTARYETTFENPDATIENWKLRFNEVRESAKIWLNDMYVGTLWANPFELELSNLKSGKNTLRVEVTNLPANRIRAKELRGEEWKIFKEINMVNKDYQKFDATIWSPTPSGLLGEVSIIPLIKN</sequence>
<dbReference type="Gene3D" id="2.60.120.260">
    <property type="entry name" value="Galactose-binding domain-like"/>
    <property type="match status" value="1"/>
</dbReference>
<reference evidence="1" key="2">
    <citation type="submission" date="2023-06" db="EMBL/GenBank/DDBJ databases">
        <authorList>
            <person name="Lucena T."/>
            <person name="Sun Q."/>
        </authorList>
    </citation>
    <scope>NUCLEOTIDE SEQUENCE</scope>
    <source>
        <strain evidence="1">CECT 8869</strain>
    </source>
</reference>
<dbReference type="Proteomes" id="UP001168579">
    <property type="component" value="Unassembled WGS sequence"/>
</dbReference>
<gene>
    <name evidence="1" type="ORF">Q2T41_11720</name>
</gene>
<name>A0ABT8RRK1_9FLAO</name>
<dbReference type="RefSeq" id="WP_304436247.1">
    <property type="nucleotide sequence ID" value="NZ_JAUKUC010000001.1"/>
</dbReference>
<dbReference type="EMBL" id="JAUKUC010000001">
    <property type="protein sequence ID" value="MDO1513325.1"/>
    <property type="molecule type" value="Genomic_DNA"/>
</dbReference>
<dbReference type="InterPro" id="IPR053161">
    <property type="entry name" value="Ulvan_degrading_GH"/>
</dbReference>
<dbReference type="NCBIfam" id="NF045579">
    <property type="entry name" value="rhamnoside_JR"/>
    <property type="match status" value="1"/>
</dbReference>
<comment type="caution">
    <text evidence="1">The sequence shown here is derived from an EMBL/GenBank/DDBJ whole genome shotgun (WGS) entry which is preliminary data.</text>
</comment>
<evidence type="ECO:0000313" key="1">
    <source>
        <dbReference type="EMBL" id="MDO1513325.1"/>
    </source>
</evidence>
<dbReference type="PANTHER" id="PTHR36848">
    <property type="entry name" value="DNA-BINDING PROTEIN (PUTATIVE SECRETED PROTEIN)-RELATED"/>
    <property type="match status" value="1"/>
</dbReference>
<accession>A0ABT8RRK1</accession>
<keyword evidence="2" id="KW-1185">Reference proteome</keyword>
<proteinExistence type="predicted"/>
<evidence type="ECO:0000313" key="2">
    <source>
        <dbReference type="Proteomes" id="UP001168579"/>
    </source>
</evidence>
<dbReference type="SUPFAM" id="SSF49785">
    <property type="entry name" value="Galactose-binding domain-like"/>
    <property type="match status" value="1"/>
</dbReference>
<keyword evidence="1" id="KW-0378">Hydrolase</keyword>
<dbReference type="PANTHER" id="PTHR36848:SF2">
    <property type="entry name" value="SECRETED PROTEIN"/>
    <property type="match status" value="1"/>
</dbReference>
<protein>
    <submittedName>
        <fullName evidence="1">Glycosyl hydrolase</fullName>
    </submittedName>
</protein>
<organism evidence="1 2">
    <name type="scientific">Maribacter confluentis</name>
    <dbReference type="NCBI Taxonomy" id="1656093"/>
    <lineage>
        <taxon>Bacteria</taxon>
        <taxon>Pseudomonadati</taxon>
        <taxon>Bacteroidota</taxon>
        <taxon>Flavobacteriia</taxon>
        <taxon>Flavobacteriales</taxon>
        <taxon>Flavobacteriaceae</taxon>
        <taxon>Maribacter</taxon>
    </lineage>
</organism>